<name>A0A8J9VPX9_9NEOP</name>
<dbReference type="Pfam" id="PF13637">
    <property type="entry name" value="Ank_4"/>
    <property type="match status" value="2"/>
</dbReference>
<dbReference type="Gene3D" id="2.30.29.30">
    <property type="entry name" value="Pleckstrin-homology domain (PH domain)/Phosphotyrosine-binding domain (PTB)"/>
    <property type="match status" value="1"/>
</dbReference>
<dbReference type="EMBL" id="OV170226">
    <property type="protein sequence ID" value="CAH0727618.1"/>
    <property type="molecule type" value="Genomic_DNA"/>
</dbReference>
<keyword evidence="2 3" id="KW-0040">ANK repeat</keyword>
<feature type="compositionally biased region" description="Basic and acidic residues" evidence="4">
    <location>
        <begin position="547"/>
        <end position="566"/>
    </location>
</feature>
<dbReference type="InterPro" id="IPR001849">
    <property type="entry name" value="PH_domain"/>
</dbReference>
<protein>
    <recommendedName>
        <fullName evidence="5">PH domain-containing protein</fullName>
    </recommendedName>
</protein>
<feature type="repeat" description="ANK" evidence="3">
    <location>
        <begin position="54"/>
        <end position="86"/>
    </location>
</feature>
<evidence type="ECO:0000256" key="3">
    <source>
        <dbReference type="PROSITE-ProRule" id="PRU00023"/>
    </source>
</evidence>
<feature type="repeat" description="ANK" evidence="3">
    <location>
        <begin position="182"/>
        <end position="214"/>
    </location>
</feature>
<dbReference type="SUPFAM" id="SSF48403">
    <property type="entry name" value="Ankyrin repeat"/>
    <property type="match status" value="1"/>
</dbReference>
<evidence type="ECO:0000259" key="5">
    <source>
        <dbReference type="PROSITE" id="PS50003"/>
    </source>
</evidence>
<proteinExistence type="predicted"/>
<dbReference type="PANTHER" id="PTHR24171:SF8">
    <property type="entry name" value="BRCA1-ASSOCIATED RING DOMAIN PROTEIN 1"/>
    <property type="match status" value="1"/>
</dbReference>
<dbReference type="GO" id="GO:0070531">
    <property type="term" value="C:BRCA1-A complex"/>
    <property type="evidence" value="ECO:0007669"/>
    <property type="project" value="TreeGrafter"/>
</dbReference>
<dbReference type="GO" id="GO:0004842">
    <property type="term" value="F:ubiquitin-protein transferase activity"/>
    <property type="evidence" value="ECO:0007669"/>
    <property type="project" value="TreeGrafter"/>
</dbReference>
<feature type="region of interest" description="Disordered" evidence="4">
    <location>
        <begin position="547"/>
        <end position="624"/>
    </location>
</feature>
<dbReference type="GO" id="GO:0031436">
    <property type="term" value="C:BRCA1-BARD1 complex"/>
    <property type="evidence" value="ECO:0007669"/>
    <property type="project" value="TreeGrafter"/>
</dbReference>
<dbReference type="SUPFAM" id="SSF50729">
    <property type="entry name" value="PH domain-like"/>
    <property type="match status" value="1"/>
</dbReference>
<feature type="repeat" description="ANK" evidence="3">
    <location>
        <begin position="87"/>
        <end position="119"/>
    </location>
</feature>
<dbReference type="PROSITE" id="PS50003">
    <property type="entry name" value="PH_DOMAIN"/>
    <property type="match status" value="1"/>
</dbReference>
<dbReference type="SMART" id="SM00248">
    <property type="entry name" value="ANK"/>
    <property type="match status" value="4"/>
</dbReference>
<evidence type="ECO:0000313" key="7">
    <source>
        <dbReference type="Proteomes" id="UP000838878"/>
    </source>
</evidence>
<keyword evidence="1" id="KW-0677">Repeat</keyword>
<dbReference type="SMART" id="SM00233">
    <property type="entry name" value="PH"/>
    <property type="match status" value="1"/>
</dbReference>
<dbReference type="PROSITE" id="PS50297">
    <property type="entry name" value="ANK_REP_REGION"/>
    <property type="match status" value="3"/>
</dbReference>
<evidence type="ECO:0000256" key="2">
    <source>
        <dbReference type="ARBA" id="ARBA00023043"/>
    </source>
</evidence>
<dbReference type="PANTHER" id="PTHR24171">
    <property type="entry name" value="ANKYRIN REPEAT DOMAIN-CONTAINING PROTEIN 39-RELATED"/>
    <property type="match status" value="1"/>
</dbReference>
<keyword evidence="7" id="KW-1185">Reference proteome</keyword>
<dbReference type="PROSITE" id="PS50088">
    <property type="entry name" value="ANK_REPEAT"/>
    <property type="match status" value="3"/>
</dbReference>
<organism evidence="6 7">
    <name type="scientific">Brenthis ino</name>
    <name type="common">lesser marbled fritillary</name>
    <dbReference type="NCBI Taxonomy" id="405034"/>
    <lineage>
        <taxon>Eukaryota</taxon>
        <taxon>Metazoa</taxon>
        <taxon>Ecdysozoa</taxon>
        <taxon>Arthropoda</taxon>
        <taxon>Hexapoda</taxon>
        <taxon>Insecta</taxon>
        <taxon>Pterygota</taxon>
        <taxon>Neoptera</taxon>
        <taxon>Endopterygota</taxon>
        <taxon>Lepidoptera</taxon>
        <taxon>Glossata</taxon>
        <taxon>Ditrysia</taxon>
        <taxon>Papilionoidea</taxon>
        <taxon>Nymphalidae</taxon>
        <taxon>Heliconiinae</taxon>
        <taxon>Argynnini</taxon>
        <taxon>Brenthis</taxon>
    </lineage>
</organism>
<dbReference type="InterPro" id="IPR036770">
    <property type="entry name" value="Ankyrin_rpt-contain_sf"/>
</dbReference>
<accession>A0A8J9VPX9</accession>
<evidence type="ECO:0000256" key="1">
    <source>
        <dbReference type="ARBA" id="ARBA00022737"/>
    </source>
</evidence>
<feature type="non-terminal residue" evidence="6">
    <location>
        <position position="624"/>
    </location>
</feature>
<dbReference type="Gene3D" id="1.25.40.20">
    <property type="entry name" value="Ankyrin repeat-containing domain"/>
    <property type="match status" value="2"/>
</dbReference>
<feature type="domain" description="PH" evidence="5">
    <location>
        <begin position="244"/>
        <end position="345"/>
    </location>
</feature>
<dbReference type="GO" id="GO:0085020">
    <property type="term" value="P:protein K6-linked ubiquitination"/>
    <property type="evidence" value="ECO:0007669"/>
    <property type="project" value="TreeGrafter"/>
</dbReference>
<evidence type="ECO:0000256" key="4">
    <source>
        <dbReference type="SAM" id="MobiDB-lite"/>
    </source>
</evidence>
<evidence type="ECO:0000313" key="6">
    <source>
        <dbReference type="EMBL" id="CAH0727618.1"/>
    </source>
</evidence>
<dbReference type="Proteomes" id="UP000838878">
    <property type="component" value="Chromosome 6"/>
</dbReference>
<feature type="compositionally biased region" description="Low complexity" evidence="4">
    <location>
        <begin position="567"/>
        <end position="595"/>
    </location>
</feature>
<gene>
    <name evidence="6" type="ORF">BINO364_LOCUS12934</name>
</gene>
<dbReference type="InterPro" id="IPR002110">
    <property type="entry name" value="Ankyrin_rpt"/>
</dbReference>
<dbReference type="OrthoDB" id="416222at2759"/>
<dbReference type="InterPro" id="IPR011993">
    <property type="entry name" value="PH-like_dom_sf"/>
</dbReference>
<reference evidence="6" key="1">
    <citation type="submission" date="2021-12" db="EMBL/GenBank/DDBJ databases">
        <authorList>
            <person name="Martin H S."/>
        </authorList>
    </citation>
    <scope>NUCLEOTIDE SEQUENCE</scope>
</reference>
<dbReference type="AlphaFoldDB" id="A0A8J9VPX9"/>
<sequence>MSAKEVNPGLEAEESLLYSARHGELQVVKALLDAKKEGKLRLDINCKGKAKGNLGWTPLHLATYFRHVDVVEALLDAGADVDEVNDSGDTALHKASFIGNEELVILLLNYKADVNIMNGEGRTATDVCKTQDVQRLLEAARLAERRDRERKLLNAAREGRVEELQELLSSPNPPNINCVDAQGNTCLHCTAYRGHARVAVLLLENGVDTTLRNNSGQLAIDMSKDNEMREVLSVRPAQRLQRTAARFEGPLLKRSRFLGWRPIWAVLQRGVLLYYGSRAEAAREKGRWRDRKYLDGAKLSAPDTEPALMLVAFSDGDNHRLAVPQGENVSAARQSWITAFKEHIAYSGHYLWAGAAPDTAREAVEDLEDDCKPLGSMQDALTNATNNLALLDTQLRECAAILAALDKSVTVGNALHHSAYMRFQHACGTGQAALAALKHCAALVAQARDRDRHALATQIERNRVLEEALAALARTHHALEMSVAEELTKSKRKKKISQSTNDSKENFFDIYDDSDEDDTLVTAGLSSPLGALSPWGSPELARRYDLPDDLLDGERTPTNDDRDVFFRRLSPSPSGSGSPSSPSSPRTALSPASSRGTLVSQGGHVYRNARPYRKNTKPSSKWSL</sequence>